<dbReference type="GO" id="GO:0030247">
    <property type="term" value="F:polysaccharide binding"/>
    <property type="evidence" value="ECO:0007669"/>
    <property type="project" value="InterPro"/>
</dbReference>
<comment type="subcellular location">
    <subcellularLocation>
        <location evidence="1">Membrane</location>
        <topology evidence="1">Single-pass membrane protein</topology>
    </subcellularLocation>
</comment>
<dbReference type="InterPro" id="IPR025287">
    <property type="entry name" value="WAK_GUB"/>
</dbReference>
<dbReference type="PANTHER" id="PTHR33138:SF30">
    <property type="entry name" value="LEAF RUST 10 DISEASE-RESISTANCE LOCUS RECEPTOR-LIKE PROTEIN KINASE-LIKE 2.7"/>
    <property type="match status" value="1"/>
</dbReference>
<sequence>MVRIGREVVWCLDATVVTFKHVEWVLWVEKDECLARRVSAHSKFRSDVSSLRNMGDRRDIRHEDVERENLDSVSISTSPNRRRRWLPRLFLWQNHQHIYPFRLKGDPKVCGRYELSCKNNITVLSLFSGTFRVEAINYNNFTIRVADLGLQPTNCSSLPRYSLSPTNFTDFYLDDALDGYHQQYYYEEGYVYEHIMFLDCSDRVSGNRKYVDTGGCVNWESKGYIYAMAVGDLLLAEDIEVGCDVKLLAPTSWWGLKTNEYSYATIHTALFYGFQLSWIRLACHDRCSDYYYDCHFHSSSKKLQCQSDGKT</sequence>
<keyword evidence="2" id="KW-0732">Signal</keyword>
<feature type="domain" description="Wall-associated receptor kinase galacturonan-binding" evidence="3">
    <location>
        <begin position="99"/>
        <end position="147"/>
    </location>
</feature>
<dbReference type="Pfam" id="PF13947">
    <property type="entry name" value="GUB_WAK_bind"/>
    <property type="match status" value="1"/>
</dbReference>
<proteinExistence type="predicted"/>
<dbReference type="AlphaFoldDB" id="A0A8T0K2F2"/>
<dbReference type="Proteomes" id="UP000743370">
    <property type="component" value="Unassembled WGS sequence"/>
</dbReference>
<evidence type="ECO:0000313" key="5">
    <source>
        <dbReference type="Proteomes" id="UP000743370"/>
    </source>
</evidence>
<evidence type="ECO:0000256" key="1">
    <source>
        <dbReference type="ARBA" id="ARBA00004167"/>
    </source>
</evidence>
<name>A0A8T0K2F2_PHAAN</name>
<dbReference type="PANTHER" id="PTHR33138">
    <property type="entry name" value="OS01G0690200 PROTEIN"/>
    <property type="match status" value="1"/>
</dbReference>
<evidence type="ECO:0000256" key="2">
    <source>
        <dbReference type="ARBA" id="ARBA00022729"/>
    </source>
</evidence>
<organism evidence="4 5">
    <name type="scientific">Phaseolus angularis</name>
    <name type="common">Azuki bean</name>
    <name type="synonym">Vigna angularis</name>
    <dbReference type="NCBI Taxonomy" id="3914"/>
    <lineage>
        <taxon>Eukaryota</taxon>
        <taxon>Viridiplantae</taxon>
        <taxon>Streptophyta</taxon>
        <taxon>Embryophyta</taxon>
        <taxon>Tracheophyta</taxon>
        <taxon>Spermatophyta</taxon>
        <taxon>Magnoliopsida</taxon>
        <taxon>eudicotyledons</taxon>
        <taxon>Gunneridae</taxon>
        <taxon>Pentapetalae</taxon>
        <taxon>rosids</taxon>
        <taxon>fabids</taxon>
        <taxon>Fabales</taxon>
        <taxon>Fabaceae</taxon>
        <taxon>Papilionoideae</taxon>
        <taxon>50 kb inversion clade</taxon>
        <taxon>NPAAA clade</taxon>
        <taxon>indigoferoid/millettioid clade</taxon>
        <taxon>Phaseoleae</taxon>
        <taxon>Vigna</taxon>
    </lineage>
</organism>
<accession>A0A8T0K2F2</accession>
<dbReference type="EMBL" id="JABFOF010000007">
    <property type="protein sequence ID" value="KAG2389905.1"/>
    <property type="molecule type" value="Genomic_DNA"/>
</dbReference>
<evidence type="ECO:0000259" key="3">
    <source>
        <dbReference type="Pfam" id="PF13947"/>
    </source>
</evidence>
<protein>
    <recommendedName>
        <fullName evidence="3">Wall-associated receptor kinase galacturonan-binding domain-containing protein</fullName>
    </recommendedName>
</protein>
<reference evidence="4 5" key="1">
    <citation type="submission" date="2020-05" db="EMBL/GenBank/DDBJ databases">
        <title>Vigna angularis (adzuki bean) Var. LongXiaoDou No. 4 denovo assembly.</title>
        <authorList>
            <person name="Xiang H."/>
        </authorList>
    </citation>
    <scope>NUCLEOTIDE SEQUENCE [LARGE SCALE GENOMIC DNA]</scope>
    <source>
        <tissue evidence="4">Leaf</tissue>
    </source>
</reference>
<evidence type="ECO:0000313" key="4">
    <source>
        <dbReference type="EMBL" id="KAG2389905.1"/>
    </source>
</evidence>
<comment type="caution">
    <text evidence="4">The sequence shown here is derived from an EMBL/GenBank/DDBJ whole genome shotgun (WGS) entry which is preliminary data.</text>
</comment>
<gene>
    <name evidence="4" type="ORF">HKW66_Vig0179780</name>
</gene>
<dbReference type="GO" id="GO:0016020">
    <property type="term" value="C:membrane"/>
    <property type="evidence" value="ECO:0007669"/>
    <property type="project" value="UniProtKB-SubCell"/>
</dbReference>